<proteinExistence type="predicted"/>
<evidence type="ECO:0000313" key="1">
    <source>
        <dbReference type="EMBL" id="OQX11248.1"/>
    </source>
</evidence>
<gene>
    <name evidence="1" type="ORF">BWK73_18150</name>
</gene>
<protein>
    <submittedName>
        <fullName evidence="1">Uncharacterized protein</fullName>
    </submittedName>
</protein>
<evidence type="ECO:0000313" key="2">
    <source>
        <dbReference type="Proteomes" id="UP000192491"/>
    </source>
</evidence>
<name>A0A1Y1QQE3_9GAMM</name>
<dbReference type="AlphaFoldDB" id="A0A1Y1QQE3"/>
<accession>A0A1Y1QQE3</accession>
<comment type="caution">
    <text evidence="1">The sequence shown here is derived from an EMBL/GenBank/DDBJ whole genome shotgun (WGS) entry which is preliminary data.</text>
</comment>
<dbReference type="EMBL" id="MTEJ01000092">
    <property type="protein sequence ID" value="OQX11248.1"/>
    <property type="molecule type" value="Genomic_DNA"/>
</dbReference>
<dbReference type="PROSITE" id="PS51257">
    <property type="entry name" value="PROKAR_LIPOPROTEIN"/>
    <property type="match status" value="1"/>
</dbReference>
<organism evidence="1 2">
    <name type="scientific">Thiothrix lacustris</name>
    <dbReference type="NCBI Taxonomy" id="525917"/>
    <lineage>
        <taxon>Bacteria</taxon>
        <taxon>Pseudomonadati</taxon>
        <taxon>Pseudomonadota</taxon>
        <taxon>Gammaproteobacteria</taxon>
        <taxon>Thiotrichales</taxon>
        <taxon>Thiotrichaceae</taxon>
        <taxon>Thiothrix</taxon>
    </lineage>
</organism>
<dbReference type="Proteomes" id="UP000192491">
    <property type="component" value="Unassembled WGS sequence"/>
</dbReference>
<reference evidence="1 2" key="1">
    <citation type="submission" date="2017-01" db="EMBL/GenBank/DDBJ databases">
        <title>Novel large sulfur bacteria in the metagenomes of groundwater-fed chemosynthetic microbial mats in the Lake Huron basin.</title>
        <authorList>
            <person name="Sharrar A.M."/>
            <person name="Flood B.E."/>
            <person name="Bailey J.V."/>
            <person name="Jones D.S."/>
            <person name="Biddanda B."/>
            <person name="Ruberg S.A."/>
            <person name="Marcus D.N."/>
            <person name="Dick G.J."/>
        </authorList>
    </citation>
    <scope>NUCLEOTIDE SEQUENCE [LARGE SCALE GENOMIC DNA]</scope>
    <source>
        <strain evidence="1">A8</strain>
    </source>
</reference>
<sequence>MSFFRLGGFALFSSVLLSGCVPPNMVNGGLVNPWVSPYPAPAPAPVPAPVSYVDVYKYQGSRQCEGGGVPLAEMQRQLQSMRIPVVSSACGMDGRMYPAVCGSSDGKINILSIPSDAVQAAMSQGFFLLNDLPGAQRTNCSAGGVNNNNTTSSSVTTHPYTPYTGGNNTSYYSYQ</sequence>